<dbReference type="PANTHER" id="PTHR33734:SF22">
    <property type="entry name" value="MEMBRANE-BOUND LYTIC MUREIN TRANSGLYCOSYLASE D"/>
    <property type="match status" value="1"/>
</dbReference>
<organism evidence="3 4">
    <name type="scientific">[Myrmecia] bisecta</name>
    <dbReference type="NCBI Taxonomy" id="41462"/>
    <lineage>
        <taxon>Eukaryota</taxon>
        <taxon>Viridiplantae</taxon>
        <taxon>Chlorophyta</taxon>
        <taxon>core chlorophytes</taxon>
        <taxon>Trebouxiophyceae</taxon>
        <taxon>Trebouxiales</taxon>
        <taxon>Trebouxiaceae</taxon>
        <taxon>Myrmecia</taxon>
    </lineage>
</organism>
<proteinExistence type="predicted"/>
<evidence type="ECO:0000313" key="4">
    <source>
        <dbReference type="Proteomes" id="UP001489004"/>
    </source>
</evidence>
<gene>
    <name evidence="3" type="ORF">WJX72_002892</name>
</gene>
<dbReference type="SMART" id="SM00257">
    <property type="entry name" value="LysM"/>
    <property type="match status" value="2"/>
</dbReference>
<feature type="domain" description="LysM" evidence="2">
    <location>
        <begin position="53"/>
        <end position="96"/>
    </location>
</feature>
<dbReference type="GO" id="GO:0008932">
    <property type="term" value="F:lytic endotransglycosylase activity"/>
    <property type="evidence" value="ECO:0007669"/>
    <property type="project" value="TreeGrafter"/>
</dbReference>
<dbReference type="Proteomes" id="UP001489004">
    <property type="component" value="Unassembled WGS sequence"/>
</dbReference>
<reference evidence="3 4" key="1">
    <citation type="journal article" date="2024" name="Nat. Commun.">
        <title>Phylogenomics reveals the evolutionary origins of lichenization in chlorophyte algae.</title>
        <authorList>
            <person name="Puginier C."/>
            <person name="Libourel C."/>
            <person name="Otte J."/>
            <person name="Skaloud P."/>
            <person name="Haon M."/>
            <person name="Grisel S."/>
            <person name="Petersen M."/>
            <person name="Berrin J.G."/>
            <person name="Delaux P.M."/>
            <person name="Dal Grande F."/>
            <person name="Keller J."/>
        </authorList>
    </citation>
    <scope>NUCLEOTIDE SEQUENCE [LARGE SCALE GENOMIC DNA]</scope>
    <source>
        <strain evidence="3 4">SAG 2043</strain>
    </source>
</reference>
<dbReference type="InterPro" id="IPR036779">
    <property type="entry name" value="LysM_dom_sf"/>
</dbReference>
<dbReference type="AlphaFoldDB" id="A0AAW1R5K7"/>
<dbReference type="Gene3D" id="3.10.350.10">
    <property type="entry name" value="LysM domain"/>
    <property type="match status" value="2"/>
</dbReference>
<dbReference type="PROSITE" id="PS51782">
    <property type="entry name" value="LYSM"/>
    <property type="match status" value="2"/>
</dbReference>
<dbReference type="CDD" id="cd00118">
    <property type="entry name" value="LysM"/>
    <property type="match status" value="2"/>
</dbReference>
<feature type="region of interest" description="Disordered" evidence="1">
    <location>
        <begin position="75"/>
        <end position="97"/>
    </location>
</feature>
<evidence type="ECO:0000313" key="3">
    <source>
        <dbReference type="EMBL" id="KAK9828934.1"/>
    </source>
</evidence>
<keyword evidence="4" id="KW-1185">Reference proteome</keyword>
<feature type="domain" description="LysM" evidence="2">
    <location>
        <begin position="3"/>
        <end position="48"/>
    </location>
</feature>
<evidence type="ECO:0000256" key="1">
    <source>
        <dbReference type="SAM" id="MobiDB-lite"/>
    </source>
</evidence>
<comment type="caution">
    <text evidence="3">The sequence shown here is derived from an EMBL/GenBank/DDBJ whole genome shotgun (WGS) entry which is preliminary data.</text>
</comment>
<evidence type="ECO:0000259" key="2">
    <source>
        <dbReference type="PROSITE" id="PS51782"/>
    </source>
</evidence>
<dbReference type="InterPro" id="IPR018392">
    <property type="entry name" value="LysM"/>
</dbReference>
<dbReference type="SUPFAM" id="SSF54106">
    <property type="entry name" value="LysM domain"/>
    <property type="match status" value="2"/>
</dbReference>
<protein>
    <recommendedName>
        <fullName evidence="2">LysM domain-containing protein</fullName>
    </recommendedName>
</protein>
<sequence length="97" mass="10642">MEVEYVVKSGDTLLKIANKYGTVPGDIRTADGGQPNAYKLYPGLKVKVPCVSKAHKVKAGETLDSIARDHRTTVSKLERNPLPNPDFILPGQDLWLP</sequence>
<name>A0AAW1R5K7_9CHLO</name>
<dbReference type="Pfam" id="PF01476">
    <property type="entry name" value="LysM"/>
    <property type="match status" value="2"/>
</dbReference>
<accession>A0AAW1R5K7</accession>
<dbReference type="PANTHER" id="PTHR33734">
    <property type="entry name" value="LYSM DOMAIN-CONTAINING GPI-ANCHORED PROTEIN 2"/>
    <property type="match status" value="1"/>
</dbReference>
<dbReference type="EMBL" id="JALJOR010000001">
    <property type="protein sequence ID" value="KAK9828934.1"/>
    <property type="molecule type" value="Genomic_DNA"/>
</dbReference>